<dbReference type="AlphaFoldDB" id="A0A7W4UXR7"/>
<sequence length="71" mass="7344">MRIVYDPELDVAHLLFDEGAAGAPLRGEVTGVPAGGYVDAEYDAEGRLVGLEVLGAQRVLPPEVLAGAEPA</sequence>
<name>A0A7W4UXR7_LEIAQ</name>
<keyword evidence="2" id="KW-1185">Reference proteome</keyword>
<dbReference type="Pfam" id="PF10049">
    <property type="entry name" value="DUF2283"/>
    <property type="match status" value="1"/>
</dbReference>
<reference evidence="1 2" key="1">
    <citation type="submission" date="2020-08" db="EMBL/GenBank/DDBJ databases">
        <title>Sequencing the genomes of 1000 actinobacteria strains.</title>
        <authorList>
            <person name="Klenk H.-P."/>
        </authorList>
    </citation>
    <scope>NUCLEOTIDE SEQUENCE [LARGE SCALE GENOMIC DNA]</scope>
    <source>
        <strain evidence="1 2">DSM 20146</strain>
    </source>
</reference>
<dbReference type="InterPro" id="IPR019270">
    <property type="entry name" value="DUF2283"/>
</dbReference>
<comment type="caution">
    <text evidence="1">The sequence shown here is derived from an EMBL/GenBank/DDBJ whole genome shotgun (WGS) entry which is preliminary data.</text>
</comment>
<evidence type="ECO:0000313" key="1">
    <source>
        <dbReference type="EMBL" id="MBB2968218.1"/>
    </source>
</evidence>
<accession>A0A7W4UXR7</accession>
<proteinExistence type="predicted"/>
<dbReference type="RefSeq" id="WP_021758652.1">
    <property type="nucleotide sequence ID" value="NZ_DAMDIH010000001.1"/>
</dbReference>
<protein>
    <submittedName>
        <fullName evidence="1">Uncharacterized protein YuzE</fullName>
    </submittedName>
</protein>
<dbReference type="EMBL" id="JACHVP010000003">
    <property type="protein sequence ID" value="MBB2968218.1"/>
    <property type="molecule type" value="Genomic_DNA"/>
</dbReference>
<dbReference type="Proteomes" id="UP000538196">
    <property type="component" value="Unassembled WGS sequence"/>
</dbReference>
<gene>
    <name evidence="1" type="ORF">FHX33_002988</name>
</gene>
<evidence type="ECO:0000313" key="2">
    <source>
        <dbReference type="Proteomes" id="UP000538196"/>
    </source>
</evidence>
<organism evidence="1 2">
    <name type="scientific">Leifsonia aquatica</name>
    <name type="common">Corynebacterium aquaticum</name>
    <dbReference type="NCBI Taxonomy" id="144185"/>
    <lineage>
        <taxon>Bacteria</taxon>
        <taxon>Bacillati</taxon>
        <taxon>Actinomycetota</taxon>
        <taxon>Actinomycetes</taxon>
        <taxon>Micrococcales</taxon>
        <taxon>Microbacteriaceae</taxon>
        <taxon>Leifsonia</taxon>
    </lineage>
</organism>